<feature type="coiled-coil region" evidence="3">
    <location>
        <begin position="200"/>
        <end position="262"/>
    </location>
</feature>
<dbReference type="NCBIfam" id="TIGR00254">
    <property type="entry name" value="GGDEF"/>
    <property type="match status" value="1"/>
</dbReference>
<dbReference type="EMBL" id="JBELOE010000152">
    <property type="protein sequence ID" value="MER2491857.1"/>
    <property type="molecule type" value="Genomic_DNA"/>
</dbReference>
<keyword evidence="6" id="KW-0548">Nucleotidyltransferase</keyword>
<dbReference type="InterPro" id="IPR029787">
    <property type="entry name" value="Nucleotide_cyclase"/>
</dbReference>
<reference evidence="6 7" key="1">
    <citation type="submission" date="2024-06" db="EMBL/GenBank/DDBJ databases">
        <authorList>
            <person name="Chen R.Y."/>
        </authorList>
    </citation>
    <scope>NUCLEOTIDE SEQUENCE [LARGE SCALE GENOMIC DNA]</scope>
    <source>
        <strain evidence="6 7">D2</strain>
    </source>
</reference>
<sequence>MDALTTLPVSYYAIIIIGLLSALTYLANQFVGFSFVIAQALSVMLMIASGLISSAIPSHALFVLALTSFLLCNLLSQQMFIQLRLSGMKSTVLIIILAFVCWLLSITAERFYFNASVCVMLGLYSLAVTYAVIRANTKSKLFCLSQQLLLLVLWVFICIQSFIFNNNQLTEMLSWLLCLQILFNYYQTQNHLSRLQNYKASELEQQSQQFFQQKTQLQNELEKQTEAYEQLEVDMQTRNFELEVTLRELQDKNRALEKLNTQDALTQVRNRRYFDQKIEAEIRRARRERSELAIIMLDIDHFKQINDQHGHLIGDSVIQSIAKICQQHLPRKTDCLCRYGGEEFAIILPNTPKQGAMLVAENLRNALEQTAIQATEHITLHVTASFGVCSADIDTKSQAKELVDAADKALYQAKADGRNCVRSFVALELSEDF</sequence>
<accession>A0ABV1RGP9</accession>
<keyword evidence="7" id="KW-1185">Reference proteome</keyword>
<dbReference type="PANTHER" id="PTHR45138:SF9">
    <property type="entry name" value="DIGUANYLATE CYCLASE DGCM-RELATED"/>
    <property type="match status" value="1"/>
</dbReference>
<keyword evidence="6" id="KW-0808">Transferase</keyword>
<evidence type="ECO:0000256" key="1">
    <source>
        <dbReference type="ARBA" id="ARBA00012528"/>
    </source>
</evidence>
<keyword evidence="4" id="KW-1133">Transmembrane helix</keyword>
<keyword evidence="3" id="KW-0175">Coiled coil</keyword>
<evidence type="ECO:0000259" key="5">
    <source>
        <dbReference type="PROSITE" id="PS50887"/>
    </source>
</evidence>
<dbReference type="EC" id="2.7.7.65" evidence="1"/>
<protein>
    <recommendedName>
        <fullName evidence="1">diguanylate cyclase</fullName>
        <ecNumber evidence="1">2.7.7.65</ecNumber>
    </recommendedName>
</protein>
<name>A0ABV1RGP9_9ALTE</name>
<organism evidence="6 7">
    <name type="scientific">Catenovulum sediminis</name>
    <dbReference type="NCBI Taxonomy" id="1740262"/>
    <lineage>
        <taxon>Bacteria</taxon>
        <taxon>Pseudomonadati</taxon>
        <taxon>Pseudomonadota</taxon>
        <taxon>Gammaproteobacteria</taxon>
        <taxon>Alteromonadales</taxon>
        <taxon>Alteromonadaceae</taxon>
        <taxon>Catenovulum</taxon>
    </lineage>
</organism>
<dbReference type="InterPro" id="IPR050469">
    <property type="entry name" value="Diguanylate_Cyclase"/>
</dbReference>
<dbReference type="Proteomes" id="UP001467690">
    <property type="component" value="Unassembled WGS sequence"/>
</dbReference>
<comment type="caution">
    <text evidence="6">The sequence shown here is derived from an EMBL/GenBank/DDBJ whole genome shotgun (WGS) entry which is preliminary data.</text>
</comment>
<dbReference type="InterPro" id="IPR043128">
    <property type="entry name" value="Rev_trsase/Diguanyl_cyclase"/>
</dbReference>
<dbReference type="PANTHER" id="PTHR45138">
    <property type="entry name" value="REGULATORY COMPONENTS OF SENSORY TRANSDUCTION SYSTEM"/>
    <property type="match status" value="1"/>
</dbReference>
<gene>
    <name evidence="6" type="ORF">ABS311_08165</name>
</gene>
<keyword evidence="4" id="KW-0812">Transmembrane</keyword>
<evidence type="ECO:0000256" key="3">
    <source>
        <dbReference type="SAM" id="Coils"/>
    </source>
</evidence>
<proteinExistence type="predicted"/>
<keyword evidence="4" id="KW-0472">Membrane</keyword>
<dbReference type="SUPFAM" id="SSF55073">
    <property type="entry name" value="Nucleotide cyclase"/>
    <property type="match status" value="1"/>
</dbReference>
<dbReference type="RefSeq" id="WP_350401432.1">
    <property type="nucleotide sequence ID" value="NZ_JBELOE010000152.1"/>
</dbReference>
<dbReference type="CDD" id="cd01949">
    <property type="entry name" value="GGDEF"/>
    <property type="match status" value="1"/>
</dbReference>
<dbReference type="Gene3D" id="3.30.70.270">
    <property type="match status" value="1"/>
</dbReference>
<dbReference type="GO" id="GO:0052621">
    <property type="term" value="F:diguanylate cyclase activity"/>
    <property type="evidence" value="ECO:0007669"/>
    <property type="project" value="UniProtKB-EC"/>
</dbReference>
<dbReference type="InterPro" id="IPR000160">
    <property type="entry name" value="GGDEF_dom"/>
</dbReference>
<comment type="catalytic activity">
    <reaction evidence="2">
        <text>2 GTP = 3',3'-c-di-GMP + 2 diphosphate</text>
        <dbReference type="Rhea" id="RHEA:24898"/>
        <dbReference type="ChEBI" id="CHEBI:33019"/>
        <dbReference type="ChEBI" id="CHEBI:37565"/>
        <dbReference type="ChEBI" id="CHEBI:58805"/>
        <dbReference type="EC" id="2.7.7.65"/>
    </reaction>
</comment>
<evidence type="ECO:0000256" key="4">
    <source>
        <dbReference type="SAM" id="Phobius"/>
    </source>
</evidence>
<feature type="domain" description="GGDEF" evidence="5">
    <location>
        <begin position="290"/>
        <end position="426"/>
    </location>
</feature>
<evidence type="ECO:0000313" key="6">
    <source>
        <dbReference type="EMBL" id="MER2491857.1"/>
    </source>
</evidence>
<feature type="transmembrane region" description="Helical" evidence="4">
    <location>
        <begin position="58"/>
        <end position="75"/>
    </location>
</feature>
<dbReference type="Pfam" id="PF00990">
    <property type="entry name" value="GGDEF"/>
    <property type="match status" value="1"/>
</dbReference>
<feature type="transmembrane region" description="Helical" evidence="4">
    <location>
        <begin position="87"/>
        <end position="105"/>
    </location>
</feature>
<dbReference type="SMART" id="SM00267">
    <property type="entry name" value="GGDEF"/>
    <property type="match status" value="1"/>
</dbReference>
<dbReference type="PROSITE" id="PS50887">
    <property type="entry name" value="GGDEF"/>
    <property type="match status" value="1"/>
</dbReference>
<evidence type="ECO:0000313" key="7">
    <source>
        <dbReference type="Proteomes" id="UP001467690"/>
    </source>
</evidence>
<feature type="transmembrane region" description="Helical" evidence="4">
    <location>
        <begin position="144"/>
        <end position="163"/>
    </location>
</feature>
<feature type="transmembrane region" description="Helical" evidence="4">
    <location>
        <begin position="6"/>
        <end position="26"/>
    </location>
</feature>
<feature type="transmembrane region" description="Helical" evidence="4">
    <location>
        <begin position="111"/>
        <end position="132"/>
    </location>
</feature>
<feature type="transmembrane region" description="Helical" evidence="4">
    <location>
        <begin position="33"/>
        <end position="52"/>
    </location>
</feature>
<evidence type="ECO:0000256" key="2">
    <source>
        <dbReference type="ARBA" id="ARBA00034247"/>
    </source>
</evidence>